<feature type="region of interest" description="Disordered" evidence="7">
    <location>
        <begin position="332"/>
        <end position="395"/>
    </location>
</feature>
<evidence type="ECO:0000313" key="8">
    <source>
        <dbReference type="EMBL" id="CAK0862796.1"/>
    </source>
</evidence>
<dbReference type="InterPro" id="IPR029063">
    <property type="entry name" value="SAM-dependent_MTases_sf"/>
</dbReference>
<dbReference type="EMBL" id="CAUYUJ010016197">
    <property type="protein sequence ID" value="CAK0862796.1"/>
    <property type="molecule type" value="Genomic_DNA"/>
</dbReference>
<name>A0ABN9URZ5_9DINO</name>
<feature type="coiled-coil region" evidence="6">
    <location>
        <begin position="746"/>
        <end position="773"/>
    </location>
</feature>
<evidence type="ECO:0000256" key="4">
    <source>
        <dbReference type="ARBA" id="ARBA00022691"/>
    </source>
</evidence>
<dbReference type="PANTHER" id="PTHR10629:SF52">
    <property type="entry name" value="DNA (CYTOSINE-5)-METHYLTRANSFERASE 1"/>
    <property type="match status" value="1"/>
</dbReference>
<dbReference type="Proteomes" id="UP001189429">
    <property type="component" value="Unassembled WGS sequence"/>
</dbReference>
<dbReference type="EC" id="2.1.1.37" evidence="1"/>
<sequence length="887" mass="97560">MVKIRLGTDFTGLNAPLLALWQLGVPVDHVFSCDKDPAVQRFNAAAMPAQHLYDDIEQRDHSLVPEVDYYHFSPPCQSFSAEGVAGRPVEGDDARDTLFRHSLAYIANRTPKLVTYEMVPNIKIKQHRWVMREIKAELEALRYTVQVKTLHCEDHGVPHHRHRLFMVACRDGWAKPFTWPKPVGFKRTLAEILVASPSDDPKTKYRAHLKEKINPAKTIVITDIGRSLSRGNSSTNLTIEGLFPCTTNRRANALDYWISVRGRRVTLPELFELSGIDCDLQEKLAAWSSCKTKVSAGQMGAMIGNTIPVNIMERVLQKALWASGLATRRLPDRYNQKKTKAAPPDCAPAALSMSPKKRSATDAGASAAKRPKAKATSTPLSADPAESPHDEQTTAVPELSGVNADYFTHVQKRLATIKQHVVLQTAFADSVEPVAVSDGAVVPPIDIGVVAKKLESMGANIEGATVVGTGSVPLAWIDTLMNPTPGVQINMSDVDLFIKRDFKKTSALPSKLRTIAIALTELSTEPFVAKKLQSLSAFEKLHAPIKACADEVDTGTMTDARARDWLKLFRQGIAETINTLDRHYKHAGPTFGIGKFQIVINRCKTALNIEWCYNYLLDALSMEFIELSDCSISKMNTWICDLALIKLSSRDYFLNQWAHSNAFTAEEIGWCRNAFASHESARVTLTNCPGASSVDISSLYVSGAGTKRRNAFRLAVAFWEKIVFGNDFDTALKTAAKNAKGPEEYLAEYTAFEEDLTELKEELKKEQQQAIAMDPDGAAATPMHGEAAASRTGDHQVEESGPTTQVYAINEFITKKIPTDVTDPRADECKKYLGMAERIARSLTRVVTIPANMATMIENIKSSAMAMAKGDTLALPGAPLPSRCCGV</sequence>
<evidence type="ECO:0000313" key="9">
    <source>
        <dbReference type="Proteomes" id="UP001189429"/>
    </source>
</evidence>
<organism evidence="8 9">
    <name type="scientific">Prorocentrum cordatum</name>
    <dbReference type="NCBI Taxonomy" id="2364126"/>
    <lineage>
        <taxon>Eukaryota</taxon>
        <taxon>Sar</taxon>
        <taxon>Alveolata</taxon>
        <taxon>Dinophyceae</taxon>
        <taxon>Prorocentrales</taxon>
        <taxon>Prorocentraceae</taxon>
        <taxon>Prorocentrum</taxon>
    </lineage>
</organism>
<gene>
    <name evidence="8" type="ORF">PCOR1329_LOCUS51127</name>
</gene>
<dbReference type="PROSITE" id="PS51679">
    <property type="entry name" value="SAM_MT_C5"/>
    <property type="match status" value="1"/>
</dbReference>
<evidence type="ECO:0000256" key="5">
    <source>
        <dbReference type="PROSITE-ProRule" id="PRU01016"/>
    </source>
</evidence>
<comment type="caution">
    <text evidence="8">The sequence shown here is derived from an EMBL/GenBank/DDBJ whole genome shotgun (WGS) entry which is preliminary data.</text>
</comment>
<evidence type="ECO:0000256" key="3">
    <source>
        <dbReference type="ARBA" id="ARBA00022679"/>
    </source>
</evidence>
<keyword evidence="3 5" id="KW-0808">Transferase</keyword>
<accession>A0ABN9URZ5</accession>
<reference evidence="8" key="1">
    <citation type="submission" date="2023-10" db="EMBL/GenBank/DDBJ databases">
        <authorList>
            <person name="Chen Y."/>
            <person name="Shah S."/>
            <person name="Dougan E. K."/>
            <person name="Thang M."/>
            <person name="Chan C."/>
        </authorList>
    </citation>
    <scope>NUCLEOTIDE SEQUENCE [LARGE SCALE GENOMIC DNA]</scope>
</reference>
<evidence type="ECO:0000256" key="2">
    <source>
        <dbReference type="ARBA" id="ARBA00022603"/>
    </source>
</evidence>
<feature type="region of interest" description="Disordered" evidence="7">
    <location>
        <begin position="777"/>
        <end position="799"/>
    </location>
</feature>
<dbReference type="PANTHER" id="PTHR10629">
    <property type="entry name" value="CYTOSINE-SPECIFIC METHYLTRANSFERASE"/>
    <property type="match status" value="1"/>
</dbReference>
<keyword evidence="9" id="KW-1185">Reference proteome</keyword>
<evidence type="ECO:0000256" key="7">
    <source>
        <dbReference type="SAM" id="MobiDB-lite"/>
    </source>
</evidence>
<feature type="active site" evidence="5">
    <location>
        <position position="76"/>
    </location>
</feature>
<dbReference type="InterPro" id="IPR050390">
    <property type="entry name" value="C5-Methyltransferase"/>
</dbReference>
<dbReference type="InterPro" id="IPR001525">
    <property type="entry name" value="C5_MeTfrase"/>
</dbReference>
<dbReference type="Pfam" id="PF00145">
    <property type="entry name" value="DNA_methylase"/>
    <property type="match status" value="1"/>
</dbReference>
<dbReference type="SUPFAM" id="SSF53335">
    <property type="entry name" value="S-adenosyl-L-methionine-dependent methyltransferases"/>
    <property type="match status" value="1"/>
</dbReference>
<protein>
    <recommendedName>
        <fullName evidence="1">DNA (cytosine-5-)-methyltransferase</fullName>
        <ecNumber evidence="1">2.1.1.37</ecNumber>
    </recommendedName>
</protein>
<keyword evidence="4 5" id="KW-0949">S-adenosyl-L-methionine</keyword>
<evidence type="ECO:0000256" key="1">
    <source>
        <dbReference type="ARBA" id="ARBA00011975"/>
    </source>
</evidence>
<comment type="similarity">
    <text evidence="5">Belongs to the class I-like SAM-binding methyltransferase superfamily. C5-methyltransferase family.</text>
</comment>
<dbReference type="Gene3D" id="3.40.50.150">
    <property type="entry name" value="Vaccinia Virus protein VP39"/>
    <property type="match status" value="1"/>
</dbReference>
<keyword evidence="2 5" id="KW-0489">Methyltransferase</keyword>
<proteinExistence type="inferred from homology"/>
<keyword evidence="6" id="KW-0175">Coiled coil</keyword>
<evidence type="ECO:0000256" key="6">
    <source>
        <dbReference type="SAM" id="Coils"/>
    </source>
</evidence>